<organism evidence="1 2">
    <name type="scientific">Paractinoplanes tereljensis</name>
    <dbReference type="NCBI Taxonomy" id="571912"/>
    <lineage>
        <taxon>Bacteria</taxon>
        <taxon>Bacillati</taxon>
        <taxon>Actinomycetota</taxon>
        <taxon>Actinomycetes</taxon>
        <taxon>Micromonosporales</taxon>
        <taxon>Micromonosporaceae</taxon>
        <taxon>Paractinoplanes</taxon>
    </lineage>
</organism>
<name>A0A919NXD7_9ACTN</name>
<dbReference type="EMBL" id="BOMY01000053">
    <property type="protein sequence ID" value="GIF25691.1"/>
    <property type="molecule type" value="Genomic_DNA"/>
</dbReference>
<dbReference type="Proteomes" id="UP000623608">
    <property type="component" value="Unassembled WGS sequence"/>
</dbReference>
<proteinExistence type="predicted"/>
<protein>
    <submittedName>
        <fullName evidence="1">Uncharacterized protein</fullName>
    </submittedName>
</protein>
<evidence type="ECO:0000313" key="1">
    <source>
        <dbReference type="EMBL" id="GIF25691.1"/>
    </source>
</evidence>
<comment type="caution">
    <text evidence="1">The sequence shown here is derived from an EMBL/GenBank/DDBJ whole genome shotgun (WGS) entry which is preliminary data.</text>
</comment>
<dbReference type="AlphaFoldDB" id="A0A919NXD7"/>
<keyword evidence="2" id="KW-1185">Reference proteome</keyword>
<evidence type="ECO:0000313" key="2">
    <source>
        <dbReference type="Proteomes" id="UP000623608"/>
    </source>
</evidence>
<sequence>MPWKSAEPPPVGAAVAVVPAGGRLLVPGVPGADGVTGGADVTTGADDADVVAGVAVVAGSSEQPASATIRTAAPTPRRTNVLITITPVDGRTYAAGIDAVNAAGQPIELSGAPLSSCSCWLTWLLSAVW</sequence>
<gene>
    <name evidence="1" type="ORF">Ate02nite_84210</name>
</gene>
<accession>A0A919NXD7</accession>
<reference evidence="1" key="1">
    <citation type="submission" date="2021-01" db="EMBL/GenBank/DDBJ databases">
        <title>Whole genome shotgun sequence of Actinoplanes tereljensis NBRC 105297.</title>
        <authorList>
            <person name="Komaki H."/>
            <person name="Tamura T."/>
        </authorList>
    </citation>
    <scope>NUCLEOTIDE SEQUENCE</scope>
    <source>
        <strain evidence="1">NBRC 105297</strain>
    </source>
</reference>